<dbReference type="Proteomes" id="UP000326979">
    <property type="component" value="Unassembled WGS sequence"/>
</dbReference>
<evidence type="ECO:0000256" key="3">
    <source>
        <dbReference type="SAM" id="MobiDB-lite"/>
    </source>
</evidence>
<dbReference type="Gene3D" id="3.40.630.30">
    <property type="match status" value="1"/>
</dbReference>
<dbReference type="Pfam" id="PF00583">
    <property type="entry name" value="Acetyltransf_1"/>
    <property type="match status" value="1"/>
</dbReference>
<keyword evidence="2" id="KW-0012">Acyltransferase</keyword>
<proteinExistence type="predicted"/>
<dbReference type="OrthoDB" id="9799092at2"/>
<feature type="region of interest" description="Disordered" evidence="3">
    <location>
        <begin position="146"/>
        <end position="171"/>
    </location>
</feature>
<dbReference type="PANTHER" id="PTHR43877">
    <property type="entry name" value="AMINOALKYLPHOSPHONATE N-ACETYLTRANSFERASE-RELATED-RELATED"/>
    <property type="match status" value="1"/>
</dbReference>
<dbReference type="CDD" id="cd04301">
    <property type="entry name" value="NAT_SF"/>
    <property type="match status" value="1"/>
</dbReference>
<evidence type="ECO:0000256" key="2">
    <source>
        <dbReference type="ARBA" id="ARBA00023315"/>
    </source>
</evidence>
<name>A0A5N8WDR5_9ACTN</name>
<dbReference type="SUPFAM" id="SSF55729">
    <property type="entry name" value="Acyl-CoA N-acyltransferases (Nat)"/>
    <property type="match status" value="1"/>
</dbReference>
<dbReference type="AlphaFoldDB" id="A0A5N8WDR5"/>
<dbReference type="InterPro" id="IPR050832">
    <property type="entry name" value="Bact_Acetyltransf"/>
</dbReference>
<evidence type="ECO:0000256" key="1">
    <source>
        <dbReference type="ARBA" id="ARBA00022679"/>
    </source>
</evidence>
<evidence type="ECO:0000313" key="5">
    <source>
        <dbReference type="EMBL" id="MPY44295.1"/>
    </source>
</evidence>
<accession>A0A5N8WDR5</accession>
<dbReference type="InterPro" id="IPR016181">
    <property type="entry name" value="Acyl_CoA_acyltransferase"/>
</dbReference>
<organism evidence="5 6">
    <name type="scientific">Streptomyces phyllanthi</name>
    <dbReference type="NCBI Taxonomy" id="1803180"/>
    <lineage>
        <taxon>Bacteria</taxon>
        <taxon>Bacillati</taxon>
        <taxon>Actinomycetota</taxon>
        <taxon>Actinomycetes</taxon>
        <taxon>Kitasatosporales</taxon>
        <taxon>Streptomycetaceae</taxon>
        <taxon>Streptomyces</taxon>
    </lineage>
</organism>
<dbReference type="InterPro" id="IPR000182">
    <property type="entry name" value="GNAT_dom"/>
</dbReference>
<dbReference type="PROSITE" id="PS51186">
    <property type="entry name" value="GNAT"/>
    <property type="match status" value="1"/>
</dbReference>
<feature type="domain" description="N-acetyltransferase" evidence="4">
    <location>
        <begin position="3"/>
        <end position="168"/>
    </location>
</feature>
<reference evidence="5 6" key="1">
    <citation type="submission" date="2019-07" db="EMBL/GenBank/DDBJ databases">
        <title>New species of Amycolatopsis and Streptomyces.</title>
        <authorList>
            <person name="Duangmal K."/>
            <person name="Teo W.F.A."/>
            <person name="Lipun K."/>
        </authorList>
    </citation>
    <scope>NUCLEOTIDE SEQUENCE [LARGE SCALE GENOMIC DNA]</scope>
    <source>
        <strain evidence="5 6">TISTR 2346</strain>
    </source>
</reference>
<gene>
    <name evidence="5" type="ORF">FNH04_31640</name>
</gene>
<keyword evidence="6" id="KW-1185">Reference proteome</keyword>
<evidence type="ECO:0000259" key="4">
    <source>
        <dbReference type="PROSITE" id="PS51186"/>
    </source>
</evidence>
<evidence type="ECO:0000313" key="6">
    <source>
        <dbReference type="Proteomes" id="UP000326979"/>
    </source>
</evidence>
<dbReference type="RefSeq" id="WP_152789214.1">
    <property type="nucleotide sequence ID" value="NZ_BAABEQ010000121.1"/>
</dbReference>
<sequence length="171" mass="19026">MDYTLHRVRADDWRQCRSIRLQMLEDTPLAYLETVEEALRHPESEWRFRASRSAGPGNIGVAAAGPDGTWVGTMSGFLSAPGTAKLVSVWLHPGHRGPEGGAAGLMLDEIVRWAREDNAADRLVLLVHEDNHRAIAFYRRSGFTPTGHTEPYPLDESSSEIEMELPLRPAP</sequence>
<keyword evidence="1 5" id="KW-0808">Transferase</keyword>
<comment type="caution">
    <text evidence="5">The sequence shown here is derived from an EMBL/GenBank/DDBJ whole genome shotgun (WGS) entry which is preliminary data.</text>
</comment>
<dbReference type="GO" id="GO:0016747">
    <property type="term" value="F:acyltransferase activity, transferring groups other than amino-acyl groups"/>
    <property type="evidence" value="ECO:0007669"/>
    <property type="project" value="InterPro"/>
</dbReference>
<protein>
    <submittedName>
        <fullName evidence="5">GNAT family N-acetyltransferase</fullName>
    </submittedName>
</protein>
<dbReference type="EMBL" id="VJZE01000308">
    <property type="protein sequence ID" value="MPY44295.1"/>
    <property type="molecule type" value="Genomic_DNA"/>
</dbReference>